<dbReference type="Proteomes" id="UP000663792">
    <property type="component" value="Unassembled WGS sequence"/>
</dbReference>
<evidence type="ECO:0000313" key="2">
    <source>
        <dbReference type="EMBL" id="MBM9469385.1"/>
    </source>
</evidence>
<comment type="caution">
    <text evidence="2">The sequence shown here is derived from an EMBL/GenBank/DDBJ whole genome shotgun (WGS) entry which is preliminary data.</text>
</comment>
<dbReference type="RefSeq" id="WP_205262349.1">
    <property type="nucleotide sequence ID" value="NZ_JAERWK010000026.1"/>
</dbReference>
<dbReference type="AlphaFoldDB" id="A0A938YKD6"/>
<sequence length="78" mass="8782">MTSVSVRDLRNRGGDVIERVLHGESLTVTRDGTAVAELRPLRPAPVSTAELVRRRRHLPDVDPEALRSDIDSVIDQRW</sequence>
<reference evidence="2" key="1">
    <citation type="submission" date="2021-01" db="EMBL/GenBank/DDBJ databases">
        <title>YIM 132084 draft genome.</title>
        <authorList>
            <person name="An D."/>
        </authorList>
    </citation>
    <scope>NUCLEOTIDE SEQUENCE</scope>
    <source>
        <strain evidence="2">YIM 132084</strain>
    </source>
</reference>
<gene>
    <name evidence="2" type="ORF">JL106_19025</name>
</gene>
<evidence type="ECO:0000256" key="1">
    <source>
        <dbReference type="ARBA" id="ARBA00009981"/>
    </source>
</evidence>
<dbReference type="EMBL" id="JAERWK010000026">
    <property type="protein sequence ID" value="MBM9469385.1"/>
    <property type="molecule type" value="Genomic_DNA"/>
</dbReference>
<comment type="similarity">
    <text evidence="1">Belongs to the phD/YefM antitoxin family.</text>
</comment>
<dbReference type="SUPFAM" id="SSF143120">
    <property type="entry name" value="YefM-like"/>
    <property type="match status" value="1"/>
</dbReference>
<dbReference type="NCBIfam" id="TIGR01552">
    <property type="entry name" value="phd_fam"/>
    <property type="match status" value="1"/>
</dbReference>
<dbReference type="Gene3D" id="3.40.1620.10">
    <property type="entry name" value="YefM-like domain"/>
    <property type="match status" value="1"/>
</dbReference>
<dbReference type="InterPro" id="IPR036165">
    <property type="entry name" value="YefM-like_sf"/>
</dbReference>
<evidence type="ECO:0000313" key="3">
    <source>
        <dbReference type="Proteomes" id="UP000663792"/>
    </source>
</evidence>
<protein>
    <submittedName>
        <fullName evidence="2">Type II toxin-antitoxin system prevent-host-death family antitoxin</fullName>
    </submittedName>
</protein>
<accession>A0A938YKD6</accession>
<proteinExistence type="inferred from homology"/>
<keyword evidence="3" id="KW-1185">Reference proteome</keyword>
<name>A0A938YKD6_9ACTN</name>
<organism evidence="2 3">
    <name type="scientific">Nakamurella leprariae</name>
    <dbReference type="NCBI Taxonomy" id="2803911"/>
    <lineage>
        <taxon>Bacteria</taxon>
        <taxon>Bacillati</taxon>
        <taxon>Actinomycetota</taxon>
        <taxon>Actinomycetes</taxon>
        <taxon>Nakamurellales</taxon>
        <taxon>Nakamurellaceae</taxon>
        <taxon>Nakamurella</taxon>
    </lineage>
</organism>